<evidence type="ECO:0000259" key="5">
    <source>
        <dbReference type="PROSITE" id="PS51935"/>
    </source>
</evidence>
<protein>
    <submittedName>
        <fullName evidence="6">C40 family peptidase</fullName>
    </submittedName>
</protein>
<feature type="domain" description="NlpC/P60" evidence="5">
    <location>
        <begin position="57"/>
        <end position="188"/>
    </location>
</feature>
<evidence type="ECO:0000256" key="4">
    <source>
        <dbReference type="ARBA" id="ARBA00022807"/>
    </source>
</evidence>
<evidence type="ECO:0000256" key="3">
    <source>
        <dbReference type="ARBA" id="ARBA00022801"/>
    </source>
</evidence>
<dbReference type="Gene3D" id="3.90.1720.10">
    <property type="entry name" value="endopeptidase domain like (from Nostoc punctiforme)"/>
    <property type="match status" value="1"/>
</dbReference>
<evidence type="ECO:0000313" key="6">
    <source>
        <dbReference type="EMBL" id="NHN24739.1"/>
    </source>
</evidence>
<comment type="similarity">
    <text evidence="1">Belongs to the peptidase C40 family.</text>
</comment>
<dbReference type="PANTHER" id="PTHR47053">
    <property type="entry name" value="MUREIN DD-ENDOPEPTIDASE MEPH-RELATED"/>
    <property type="match status" value="1"/>
</dbReference>
<keyword evidence="7" id="KW-1185">Reference proteome</keyword>
<dbReference type="RefSeq" id="WP_140960131.1">
    <property type="nucleotide sequence ID" value="NZ_VEVQ02000002.1"/>
</dbReference>
<gene>
    <name evidence="6" type="ORF">FIA58_003535</name>
</gene>
<dbReference type="SUPFAM" id="SSF54001">
    <property type="entry name" value="Cysteine proteinases"/>
    <property type="match status" value="1"/>
</dbReference>
<dbReference type="InterPro" id="IPR000064">
    <property type="entry name" value="NLP_P60_dom"/>
</dbReference>
<sequence length="189" mass="21153">MRVNFFIAITTTLLSFQCFNDSKVEKQKTKSTELELVGIQPEKETEEIVKIESSKEIVNREELVAFAKTFIDVPYVYATQDPKKGFDCSGFVNYVFKNFDIVVPRSSSGFKNFGKKIDVDAIALGDVLVFTGYQDSTSIGHLGIVCEADGFNSKFIHASSGKAMKVTISELNSAHYSKRFYKVVDVINK</sequence>
<dbReference type="EMBL" id="VEVQ02000002">
    <property type="protein sequence ID" value="NHN24739.1"/>
    <property type="molecule type" value="Genomic_DNA"/>
</dbReference>
<dbReference type="Proteomes" id="UP000817854">
    <property type="component" value="Unassembled WGS sequence"/>
</dbReference>
<dbReference type="PANTHER" id="PTHR47053:SF1">
    <property type="entry name" value="MUREIN DD-ENDOPEPTIDASE MEPH-RELATED"/>
    <property type="match status" value="1"/>
</dbReference>
<keyword evidence="3" id="KW-0378">Hydrolase</keyword>
<proteinExistence type="inferred from homology"/>
<organism evidence="6 7">
    <name type="scientific">Flavobacterium jejuense</name>
    <dbReference type="NCBI Taxonomy" id="1544455"/>
    <lineage>
        <taxon>Bacteria</taxon>
        <taxon>Pseudomonadati</taxon>
        <taxon>Bacteroidota</taxon>
        <taxon>Flavobacteriia</taxon>
        <taxon>Flavobacteriales</taxon>
        <taxon>Flavobacteriaceae</taxon>
        <taxon>Flavobacterium</taxon>
    </lineage>
</organism>
<dbReference type="Pfam" id="PF00877">
    <property type="entry name" value="NLPC_P60"/>
    <property type="match status" value="1"/>
</dbReference>
<evidence type="ECO:0000313" key="7">
    <source>
        <dbReference type="Proteomes" id="UP000817854"/>
    </source>
</evidence>
<comment type="caution">
    <text evidence="6">The sequence shown here is derived from an EMBL/GenBank/DDBJ whole genome shotgun (WGS) entry which is preliminary data.</text>
</comment>
<dbReference type="InterPro" id="IPR038765">
    <property type="entry name" value="Papain-like_cys_pep_sf"/>
</dbReference>
<reference evidence="6" key="2">
    <citation type="submission" date="2020-02" db="EMBL/GenBank/DDBJ databases">
        <title>Flavobacterium profundi sp. nov., isolated from a deep-sea seamount.</title>
        <authorList>
            <person name="Zhang D.-C."/>
        </authorList>
    </citation>
    <scope>NUCLEOTIDE SEQUENCE</scope>
    <source>
        <strain evidence="6">EC11</strain>
    </source>
</reference>
<dbReference type="PROSITE" id="PS51935">
    <property type="entry name" value="NLPC_P60"/>
    <property type="match status" value="1"/>
</dbReference>
<evidence type="ECO:0000256" key="2">
    <source>
        <dbReference type="ARBA" id="ARBA00022670"/>
    </source>
</evidence>
<evidence type="ECO:0000256" key="1">
    <source>
        <dbReference type="ARBA" id="ARBA00007074"/>
    </source>
</evidence>
<keyword evidence="4" id="KW-0788">Thiol protease</keyword>
<accession>A0ABX0IPL1</accession>
<keyword evidence="2" id="KW-0645">Protease</keyword>
<dbReference type="InterPro" id="IPR051202">
    <property type="entry name" value="Peptidase_C40"/>
</dbReference>
<reference evidence="6" key="1">
    <citation type="submission" date="2019-05" db="EMBL/GenBank/DDBJ databases">
        <authorList>
            <person name="Lianzixin W."/>
        </authorList>
    </citation>
    <scope>NUCLEOTIDE SEQUENCE</scope>
    <source>
        <strain evidence="6">EC11</strain>
    </source>
</reference>
<name>A0ABX0IPL1_9FLAO</name>